<dbReference type="AlphaFoldDB" id="A0A6J6BM71"/>
<dbReference type="Pfam" id="PF11349">
    <property type="entry name" value="DUF3151"/>
    <property type="match status" value="1"/>
</dbReference>
<gene>
    <name evidence="1" type="ORF">UFOPK1421_00565</name>
</gene>
<accession>A0A6J6BM71</accession>
<evidence type="ECO:0000313" key="1">
    <source>
        <dbReference type="EMBL" id="CAB4539533.1"/>
    </source>
</evidence>
<proteinExistence type="predicted"/>
<sequence length="150" mass="16683">MSNSNPINLTPQGPPTTVLPLEDASIRESLAQAAAAPVREHLALFGEVAMRHPRSLFAWAHLGDSGRDVLERYAYYRIGYHRGLDTLRQNGWRGSGYVRWDQPSNQGFLRCLHGLQQMAALIGESDEAERCIIFLLQLDPSGVPATITRD</sequence>
<dbReference type="EMBL" id="CAEZSL010000048">
    <property type="protein sequence ID" value="CAB4539533.1"/>
    <property type="molecule type" value="Genomic_DNA"/>
</dbReference>
<name>A0A6J6BM71_9ZZZZ</name>
<reference evidence="1" key="1">
    <citation type="submission" date="2020-05" db="EMBL/GenBank/DDBJ databases">
        <authorList>
            <person name="Chiriac C."/>
            <person name="Salcher M."/>
            <person name="Ghai R."/>
            <person name="Kavagutti S V."/>
        </authorList>
    </citation>
    <scope>NUCLEOTIDE SEQUENCE</scope>
</reference>
<protein>
    <submittedName>
        <fullName evidence="1">Unannotated protein</fullName>
    </submittedName>
</protein>
<dbReference type="InterPro" id="IPR014487">
    <property type="entry name" value="DUF3151"/>
</dbReference>
<organism evidence="1">
    <name type="scientific">freshwater metagenome</name>
    <dbReference type="NCBI Taxonomy" id="449393"/>
    <lineage>
        <taxon>unclassified sequences</taxon>
        <taxon>metagenomes</taxon>
        <taxon>ecological metagenomes</taxon>
    </lineage>
</organism>